<reference evidence="1" key="1">
    <citation type="submission" date="2020-06" db="EMBL/GenBank/DDBJ databases">
        <authorList>
            <person name="Ji K."/>
            <person name="Li J."/>
        </authorList>
    </citation>
    <scope>NUCLEOTIDE SEQUENCE</scope>
    <source>
        <strain evidence="1">JKM2019</strain>
        <tissue evidence="1">Whole body</tissue>
    </source>
</reference>
<sequence length="149" mass="17198">MDSGGLTWCRCICCQRRNLAPLEYRRQVTPDYAMWIQNHILYYGSNCSIFVLSHPNDGYFIPHHEVERPDAATTEIPNCIERVIGLEFDERFALEGESLNLNTLPHLVRIRMAPFLCIGDLQKAFLQIVDGESDRQYLRLPSGKILNDQ</sequence>
<proteinExistence type="predicted"/>
<comment type="caution">
    <text evidence="1">The sequence shown here is derived from an EMBL/GenBank/DDBJ whole genome shotgun (WGS) entry which is preliminary data.</text>
</comment>
<gene>
    <name evidence="1" type="ORF">HUG17_6609</name>
</gene>
<name>A0A9D4P5T2_DERFA</name>
<accession>A0A9D4P5T2</accession>
<protein>
    <submittedName>
        <fullName evidence="1">Uncharacterized protein</fullName>
    </submittedName>
</protein>
<dbReference type="Proteomes" id="UP000828236">
    <property type="component" value="Unassembled WGS sequence"/>
</dbReference>
<evidence type="ECO:0000313" key="1">
    <source>
        <dbReference type="EMBL" id="KAH7644247.1"/>
    </source>
</evidence>
<dbReference type="AlphaFoldDB" id="A0A9D4P5T2"/>
<reference evidence="1" key="2">
    <citation type="journal article" date="2021" name="World Allergy Organ. J.">
        <title>Chromosome-level assembly of Dermatophagoides farinae genome and transcriptome reveals two novel allergens Der f 37 and Der f 39.</title>
        <authorList>
            <person name="Chen J."/>
            <person name="Cai Z."/>
            <person name="Fan D."/>
            <person name="Hu J."/>
            <person name="Hou Y."/>
            <person name="He Y."/>
            <person name="Zhang Z."/>
            <person name="Zhao Z."/>
            <person name="Gao P."/>
            <person name="Hu W."/>
            <person name="Sun J."/>
            <person name="Li J."/>
            <person name="Ji K."/>
        </authorList>
    </citation>
    <scope>NUCLEOTIDE SEQUENCE</scope>
    <source>
        <strain evidence="1">JKM2019</strain>
    </source>
</reference>
<organism evidence="1">
    <name type="scientific">Dermatophagoides farinae</name>
    <name type="common">American house dust mite</name>
    <dbReference type="NCBI Taxonomy" id="6954"/>
    <lineage>
        <taxon>Eukaryota</taxon>
        <taxon>Metazoa</taxon>
        <taxon>Ecdysozoa</taxon>
        <taxon>Arthropoda</taxon>
        <taxon>Chelicerata</taxon>
        <taxon>Arachnida</taxon>
        <taxon>Acari</taxon>
        <taxon>Acariformes</taxon>
        <taxon>Sarcoptiformes</taxon>
        <taxon>Astigmata</taxon>
        <taxon>Psoroptidia</taxon>
        <taxon>Analgoidea</taxon>
        <taxon>Pyroglyphidae</taxon>
        <taxon>Dermatophagoidinae</taxon>
        <taxon>Dermatophagoides</taxon>
    </lineage>
</organism>
<dbReference type="EMBL" id="SDOV01000002">
    <property type="protein sequence ID" value="KAH7644247.1"/>
    <property type="molecule type" value="Genomic_DNA"/>
</dbReference>